<feature type="domain" description="Peptidase S8/S53" evidence="12">
    <location>
        <begin position="135"/>
        <end position="601"/>
    </location>
</feature>
<protein>
    <submittedName>
        <fullName evidence="15">Uncharacterized protein</fullName>
    </submittedName>
</protein>
<dbReference type="Proteomes" id="UP001159364">
    <property type="component" value="Linkage Group LG06"/>
</dbReference>
<dbReference type="SUPFAM" id="SSF52743">
    <property type="entry name" value="Subtilisin-like"/>
    <property type="match status" value="1"/>
</dbReference>
<evidence type="ECO:0000256" key="7">
    <source>
        <dbReference type="ARBA" id="ARBA00022825"/>
    </source>
</evidence>
<feature type="domain" description="Subtilisin-like protease fibronectin type-III" evidence="14">
    <location>
        <begin position="654"/>
        <end position="757"/>
    </location>
</feature>
<dbReference type="PANTHER" id="PTHR10795">
    <property type="entry name" value="PROPROTEIN CONVERTASE SUBTILISIN/KEXIN"/>
    <property type="match status" value="1"/>
</dbReference>
<evidence type="ECO:0000256" key="10">
    <source>
        <dbReference type="PROSITE-ProRule" id="PRU01240"/>
    </source>
</evidence>
<dbReference type="GO" id="GO:0004252">
    <property type="term" value="F:serine-type endopeptidase activity"/>
    <property type="evidence" value="ECO:0007669"/>
    <property type="project" value="UniProtKB-UniRule"/>
</dbReference>
<dbReference type="InterPro" id="IPR037045">
    <property type="entry name" value="S8pro/Inhibitor_I9_sf"/>
</dbReference>
<evidence type="ECO:0000256" key="9">
    <source>
        <dbReference type="PIRSR" id="PIRSR615500-1"/>
    </source>
</evidence>
<evidence type="ECO:0000313" key="15">
    <source>
        <dbReference type="EMBL" id="KAJ8763268.1"/>
    </source>
</evidence>
<keyword evidence="7 10" id="KW-0720">Serine protease</keyword>
<sequence>MCFSNVLPWLLFFFFFFFLLLQNGNATEEIQTYIIHLDHSLKPSTFSTQEFWHRSILKSLSSPAAGDDDMLLYTYNHVMHGFSARLTQSQLSEIENSPAHLATYRESFGKLFTTHSPRFLGLNRNHGLWPTASYGEGMIIGIIDTGIWPESESFNDKGMPLVPPTWKGKCENGTDFSQVNCNRKLIGARSFSKGLKAAGRKINPEYDYDSARDFFGHGTHTASTAAGSLVEGVNHFGYARGTARGIAPGAHVAMYKVLFATDTTETAATDVLAGMDQAIADGVDIMSLSLGFLQTPYFNDVIAIGALSAIEKGIFVVCAAGNDGSYGSINNGAPWITTVGAGTMDRTFTATLTLDDGLTVEGISYFPESVYITDAPLYYGQGNESKAICYRGALNKSEVHGKLVFCDNTTETDVEGQKEELQRVGAYGGIFMTDLSLLQPEDYSIPCLVLTTASGANLRSHLTNTTKVKSIKFISTNLGVKPAPQVAFFSSKGPDPINPGILKPDILAPGVDVLAAIAPNKPYMDIGKYDLATDYALYSGTSMATPHVAGLAALVKKVHTSWSPAAIRSSIMTTAYVVDNTHSVIRDQWTGLPGTPLHFGAGHISPNKALNPGLIYDMGFQDYVNFLCTLGYSKKQMSTVIRRSEWNCSKEQSELNYPSFIAVFNQTVYPATKKFNRVVTNVGNDTSVYGATVEIFPPAQGLRITVDPDTLLFTQRNEKQYFSLTVEIAANTTEPVYGFVKWRDQRNQFTVSSPVVVITV</sequence>
<dbReference type="InterPro" id="IPR015500">
    <property type="entry name" value="Peptidase_S8_subtilisin-rel"/>
</dbReference>
<dbReference type="InterPro" id="IPR000209">
    <property type="entry name" value="Peptidase_S8/S53_dom"/>
</dbReference>
<evidence type="ECO:0000256" key="6">
    <source>
        <dbReference type="ARBA" id="ARBA00022801"/>
    </source>
</evidence>
<comment type="similarity">
    <text evidence="2 10">Belongs to the peptidase S8 family.</text>
</comment>
<evidence type="ECO:0000259" key="14">
    <source>
        <dbReference type="Pfam" id="PF17766"/>
    </source>
</evidence>
<comment type="subcellular location">
    <subcellularLocation>
        <location evidence="1">Secreted</location>
    </subcellularLocation>
</comment>
<dbReference type="GO" id="GO:0009609">
    <property type="term" value="P:response to symbiotic bacterium"/>
    <property type="evidence" value="ECO:0007669"/>
    <property type="project" value="UniProtKB-ARBA"/>
</dbReference>
<dbReference type="InterPro" id="IPR023828">
    <property type="entry name" value="Peptidase_S8_Ser-AS"/>
</dbReference>
<feature type="active site" description="Charge relay system" evidence="9 10">
    <location>
        <position position="542"/>
    </location>
</feature>
<dbReference type="GO" id="GO:0006508">
    <property type="term" value="P:proteolysis"/>
    <property type="evidence" value="ECO:0007669"/>
    <property type="project" value="UniProtKB-KW"/>
</dbReference>
<dbReference type="EMBL" id="JAIWQS010000006">
    <property type="protein sequence ID" value="KAJ8763268.1"/>
    <property type="molecule type" value="Genomic_DNA"/>
</dbReference>
<dbReference type="Gene3D" id="3.30.70.80">
    <property type="entry name" value="Peptidase S8 propeptide/proteinase inhibitor I9"/>
    <property type="match status" value="1"/>
</dbReference>
<evidence type="ECO:0000256" key="8">
    <source>
        <dbReference type="ARBA" id="ARBA00023180"/>
    </source>
</evidence>
<evidence type="ECO:0000256" key="3">
    <source>
        <dbReference type="ARBA" id="ARBA00022525"/>
    </source>
</evidence>
<dbReference type="InterPro" id="IPR045051">
    <property type="entry name" value="SBT"/>
</dbReference>
<name>A0AAV8TAU1_9ROSI</name>
<keyword evidence="16" id="KW-1185">Reference proteome</keyword>
<dbReference type="Gene3D" id="3.50.30.30">
    <property type="match status" value="1"/>
</dbReference>
<dbReference type="Pfam" id="PF05922">
    <property type="entry name" value="Inhibitor_I9"/>
    <property type="match status" value="1"/>
</dbReference>
<keyword evidence="3" id="KW-0964">Secreted</keyword>
<feature type="domain" description="Inhibitor I9" evidence="13">
    <location>
        <begin position="32"/>
        <end position="101"/>
    </location>
</feature>
<dbReference type="CDD" id="cd02120">
    <property type="entry name" value="PA_subtilisin_like"/>
    <property type="match status" value="1"/>
</dbReference>
<dbReference type="InterPro" id="IPR034197">
    <property type="entry name" value="Peptidases_S8_3"/>
</dbReference>
<accession>A0AAV8TAU1</accession>
<comment type="caution">
    <text evidence="15">The sequence shown here is derived from an EMBL/GenBank/DDBJ whole genome shotgun (WGS) entry which is preliminary data.</text>
</comment>
<dbReference type="InterPro" id="IPR036852">
    <property type="entry name" value="Peptidase_S8/S53_dom_sf"/>
</dbReference>
<dbReference type="GO" id="GO:0005576">
    <property type="term" value="C:extracellular region"/>
    <property type="evidence" value="ECO:0007669"/>
    <property type="project" value="UniProtKB-SubCell"/>
</dbReference>
<evidence type="ECO:0000259" key="13">
    <source>
        <dbReference type="Pfam" id="PF05922"/>
    </source>
</evidence>
<proteinExistence type="inferred from homology"/>
<dbReference type="FunFam" id="3.40.50.200:FF:000006">
    <property type="entry name" value="Subtilisin-like protease SBT1.5"/>
    <property type="match status" value="1"/>
</dbReference>
<dbReference type="PROSITE" id="PS00138">
    <property type="entry name" value="SUBTILASE_SER"/>
    <property type="match status" value="1"/>
</dbReference>
<dbReference type="PROSITE" id="PS51892">
    <property type="entry name" value="SUBTILASE"/>
    <property type="match status" value="1"/>
</dbReference>
<dbReference type="InterPro" id="IPR010259">
    <property type="entry name" value="S8pro/Inhibitor_I9"/>
</dbReference>
<keyword evidence="4 10" id="KW-0645">Protease</keyword>
<gene>
    <name evidence="15" type="ORF">K2173_026169</name>
</gene>
<evidence type="ECO:0000313" key="16">
    <source>
        <dbReference type="Proteomes" id="UP001159364"/>
    </source>
</evidence>
<keyword evidence="5 11" id="KW-0732">Signal</keyword>
<evidence type="ECO:0000259" key="12">
    <source>
        <dbReference type="Pfam" id="PF00082"/>
    </source>
</evidence>
<dbReference type="Pfam" id="PF17766">
    <property type="entry name" value="fn3_6"/>
    <property type="match status" value="1"/>
</dbReference>
<evidence type="ECO:0000256" key="4">
    <source>
        <dbReference type="ARBA" id="ARBA00022670"/>
    </source>
</evidence>
<evidence type="ECO:0000256" key="1">
    <source>
        <dbReference type="ARBA" id="ARBA00004613"/>
    </source>
</evidence>
<feature type="active site" description="Charge relay system" evidence="9 10">
    <location>
        <position position="217"/>
    </location>
</feature>
<keyword evidence="8" id="KW-0325">Glycoprotein</keyword>
<dbReference type="Gene3D" id="3.40.50.200">
    <property type="entry name" value="Peptidase S8/S53 domain"/>
    <property type="match status" value="1"/>
</dbReference>
<dbReference type="Gene3D" id="2.60.40.2310">
    <property type="match status" value="1"/>
</dbReference>
<dbReference type="CDD" id="cd04852">
    <property type="entry name" value="Peptidases_S8_3"/>
    <property type="match status" value="1"/>
</dbReference>
<feature type="active site" description="Charge relay system" evidence="9 10">
    <location>
        <position position="144"/>
    </location>
</feature>
<dbReference type="InterPro" id="IPR041469">
    <property type="entry name" value="Subtilisin-like_FN3"/>
</dbReference>
<keyword evidence="6 10" id="KW-0378">Hydrolase</keyword>
<evidence type="ECO:0000256" key="5">
    <source>
        <dbReference type="ARBA" id="ARBA00022729"/>
    </source>
</evidence>
<feature type="signal peptide" evidence="11">
    <location>
        <begin position="1"/>
        <end position="26"/>
    </location>
</feature>
<dbReference type="Pfam" id="PF00082">
    <property type="entry name" value="Peptidase_S8"/>
    <property type="match status" value="1"/>
</dbReference>
<dbReference type="AlphaFoldDB" id="A0AAV8TAU1"/>
<evidence type="ECO:0000256" key="11">
    <source>
        <dbReference type="SAM" id="SignalP"/>
    </source>
</evidence>
<organism evidence="15 16">
    <name type="scientific">Erythroxylum novogranatense</name>
    <dbReference type="NCBI Taxonomy" id="1862640"/>
    <lineage>
        <taxon>Eukaryota</taxon>
        <taxon>Viridiplantae</taxon>
        <taxon>Streptophyta</taxon>
        <taxon>Embryophyta</taxon>
        <taxon>Tracheophyta</taxon>
        <taxon>Spermatophyta</taxon>
        <taxon>Magnoliopsida</taxon>
        <taxon>eudicotyledons</taxon>
        <taxon>Gunneridae</taxon>
        <taxon>Pentapetalae</taxon>
        <taxon>rosids</taxon>
        <taxon>fabids</taxon>
        <taxon>Malpighiales</taxon>
        <taxon>Erythroxylaceae</taxon>
        <taxon>Erythroxylum</taxon>
    </lineage>
</organism>
<feature type="chain" id="PRO_5043720531" evidence="11">
    <location>
        <begin position="27"/>
        <end position="760"/>
    </location>
</feature>
<evidence type="ECO:0000256" key="2">
    <source>
        <dbReference type="ARBA" id="ARBA00011073"/>
    </source>
</evidence>
<dbReference type="PRINTS" id="PR00723">
    <property type="entry name" value="SUBTILISIN"/>
</dbReference>
<dbReference type="FunFam" id="3.30.70.80:FF:000003">
    <property type="entry name" value="Subtilisin-like protease SBT1.9"/>
    <property type="match status" value="1"/>
</dbReference>
<reference evidence="15 16" key="1">
    <citation type="submission" date="2021-09" db="EMBL/GenBank/DDBJ databases">
        <title>Genomic insights and catalytic innovation underlie evolution of tropane alkaloids biosynthesis.</title>
        <authorList>
            <person name="Wang Y.-J."/>
            <person name="Tian T."/>
            <person name="Huang J.-P."/>
            <person name="Huang S.-X."/>
        </authorList>
    </citation>
    <scope>NUCLEOTIDE SEQUENCE [LARGE SCALE GENOMIC DNA]</scope>
    <source>
        <strain evidence="15">KIB-2018</strain>
        <tissue evidence="15">Leaf</tissue>
    </source>
</reference>